<dbReference type="InterPro" id="IPR021678">
    <property type="entry name" value="DUF3263"/>
</dbReference>
<dbReference type="Proteomes" id="UP001597453">
    <property type="component" value="Unassembled WGS sequence"/>
</dbReference>
<evidence type="ECO:0000313" key="3">
    <source>
        <dbReference type="EMBL" id="MFD2674369.1"/>
    </source>
</evidence>
<name>A0ABW5RIR3_9MICO</name>
<comment type="caution">
    <text evidence="3">The sequence shown here is derived from an EMBL/GenBank/DDBJ whole genome shotgun (WGS) entry which is preliminary data.</text>
</comment>
<dbReference type="RefSeq" id="WP_066056818.1">
    <property type="nucleotide sequence ID" value="NZ_JBHUNF010000002.1"/>
</dbReference>
<keyword evidence="2" id="KW-0812">Transmembrane</keyword>
<sequence length="95" mass="11268">MSTQLDRRDPAPSHGLLGDEDARILEFEEENPRHTVHKEAKIRRQFGYSTARYYQILGTLVESPAALVAYPMLINRLRRIRDERRERRNRPTSDY</sequence>
<evidence type="ECO:0000256" key="2">
    <source>
        <dbReference type="SAM" id="Phobius"/>
    </source>
</evidence>
<feature type="region of interest" description="Disordered" evidence="1">
    <location>
        <begin position="1"/>
        <end position="23"/>
    </location>
</feature>
<dbReference type="EMBL" id="JBHUNF010000002">
    <property type="protein sequence ID" value="MFD2674369.1"/>
    <property type="molecule type" value="Genomic_DNA"/>
</dbReference>
<feature type="transmembrane region" description="Helical" evidence="2">
    <location>
        <begin position="53"/>
        <end position="74"/>
    </location>
</feature>
<feature type="compositionally biased region" description="Basic and acidic residues" evidence="1">
    <location>
        <begin position="1"/>
        <end position="11"/>
    </location>
</feature>
<dbReference type="Pfam" id="PF11662">
    <property type="entry name" value="DUF3263"/>
    <property type="match status" value="1"/>
</dbReference>
<keyword evidence="4" id="KW-1185">Reference proteome</keyword>
<evidence type="ECO:0000313" key="4">
    <source>
        <dbReference type="Proteomes" id="UP001597453"/>
    </source>
</evidence>
<keyword evidence="2" id="KW-1133">Transmembrane helix</keyword>
<accession>A0ABW5RIR3</accession>
<proteinExistence type="predicted"/>
<reference evidence="4" key="1">
    <citation type="journal article" date="2019" name="Int. J. Syst. Evol. Microbiol.">
        <title>The Global Catalogue of Microorganisms (GCM) 10K type strain sequencing project: providing services to taxonomists for standard genome sequencing and annotation.</title>
        <authorList>
            <consortium name="The Broad Institute Genomics Platform"/>
            <consortium name="The Broad Institute Genome Sequencing Center for Infectious Disease"/>
            <person name="Wu L."/>
            <person name="Ma J."/>
        </authorList>
    </citation>
    <scope>NUCLEOTIDE SEQUENCE [LARGE SCALE GENOMIC DNA]</scope>
    <source>
        <strain evidence="4">TISTR 1511</strain>
    </source>
</reference>
<keyword evidence="2" id="KW-0472">Membrane</keyword>
<protein>
    <submittedName>
        <fullName evidence="3">DUF3263 domain-containing protein</fullName>
    </submittedName>
</protein>
<organism evidence="3 4">
    <name type="scientific">Gulosibacter bifidus</name>
    <dbReference type="NCBI Taxonomy" id="272239"/>
    <lineage>
        <taxon>Bacteria</taxon>
        <taxon>Bacillati</taxon>
        <taxon>Actinomycetota</taxon>
        <taxon>Actinomycetes</taxon>
        <taxon>Micrococcales</taxon>
        <taxon>Microbacteriaceae</taxon>
        <taxon>Gulosibacter</taxon>
    </lineage>
</organism>
<evidence type="ECO:0000256" key="1">
    <source>
        <dbReference type="SAM" id="MobiDB-lite"/>
    </source>
</evidence>
<gene>
    <name evidence="3" type="ORF">ACFSUQ_03520</name>
</gene>